<dbReference type="RefSeq" id="WP_107142460.1">
    <property type="nucleotide sequence ID" value="NZ_CP028324.1"/>
</dbReference>
<evidence type="ECO:0000313" key="2">
    <source>
        <dbReference type="EMBL" id="AVR97111.1"/>
    </source>
</evidence>
<dbReference type="EMBL" id="CP028324">
    <property type="protein sequence ID" value="AVR97111.1"/>
    <property type="molecule type" value="Genomic_DNA"/>
</dbReference>
<dbReference type="KEGG" id="masz:C9I28_16765"/>
<evidence type="ECO:0000313" key="3">
    <source>
        <dbReference type="Proteomes" id="UP000240505"/>
    </source>
</evidence>
<gene>
    <name evidence="2" type="ORF">C9I28_16765</name>
</gene>
<evidence type="ECO:0000256" key="1">
    <source>
        <dbReference type="SAM" id="MobiDB-lite"/>
    </source>
</evidence>
<dbReference type="Proteomes" id="UP000240505">
    <property type="component" value="Chromosome"/>
</dbReference>
<proteinExistence type="predicted"/>
<reference evidence="2 3" key="1">
    <citation type="submission" date="2018-03" db="EMBL/GenBank/DDBJ databases">
        <title>Massilia armeniaca sp. nov., isolated from desert soil.</title>
        <authorList>
            <person name="Huang H."/>
            <person name="Ren M."/>
        </authorList>
    </citation>
    <scope>NUCLEOTIDE SEQUENCE [LARGE SCALE GENOMIC DNA]</scope>
    <source>
        <strain evidence="2 3">ZMN-3</strain>
    </source>
</reference>
<name>A0A2R4CBU3_9BURK</name>
<feature type="region of interest" description="Disordered" evidence="1">
    <location>
        <begin position="1"/>
        <end position="22"/>
    </location>
</feature>
<sequence>MAAKTHASKAALPSDTGSTGGARERMLAEQGPWVAATLRGLAAGPGARAALAAHLPDTMLSRLVTLLRPGLAALPPRPGSTEPDRQRHWREALAAAVCKRAGTPGPAAAVPHPAPAQQAVPGVPAREPDPLPEGERLALLNAGMVLMAPYLPRLFGVLGLVADGAFTDTAAAERAALLLQFAVTGVASAPEYQLPLNKLMCGLAAEAPLPLAIEVTEQERATLASLLEAMIATWSALGHTSIDGFRHAFLVRQGELLRGEEDWSLSVAPGPFDMLMDRLPWSFSIIRYPWMKQPIHVTWQRT</sequence>
<protein>
    <submittedName>
        <fullName evidence="2">Uncharacterized protein</fullName>
    </submittedName>
</protein>
<dbReference type="InterPro" id="IPR045538">
    <property type="entry name" value="CIS_TMP"/>
</dbReference>
<dbReference type="AlphaFoldDB" id="A0A2R4CBU3"/>
<dbReference type="Pfam" id="PF19268">
    <property type="entry name" value="CIS_TMP"/>
    <property type="match status" value="1"/>
</dbReference>
<keyword evidence="3" id="KW-1185">Reference proteome</keyword>
<organism evidence="2 3">
    <name type="scientific">Pseudoduganella armeniaca</name>
    <dbReference type="NCBI Taxonomy" id="2072590"/>
    <lineage>
        <taxon>Bacteria</taxon>
        <taxon>Pseudomonadati</taxon>
        <taxon>Pseudomonadota</taxon>
        <taxon>Betaproteobacteria</taxon>
        <taxon>Burkholderiales</taxon>
        <taxon>Oxalobacteraceae</taxon>
        <taxon>Telluria group</taxon>
        <taxon>Pseudoduganella</taxon>
    </lineage>
</organism>
<dbReference type="OrthoDB" id="499748at2"/>
<accession>A0A2R4CBU3</accession>